<dbReference type="GeneID" id="19112006"/>
<keyword evidence="2" id="KW-1185">Reference proteome</keyword>
<dbReference type="AlphaFoldDB" id="M2M324"/>
<dbReference type="Proteomes" id="UP000011761">
    <property type="component" value="Unassembled WGS sequence"/>
</dbReference>
<protein>
    <submittedName>
        <fullName evidence="1">Uncharacterized protein</fullName>
    </submittedName>
</protein>
<dbReference type="KEGG" id="bcom:BAUCODRAFT_331932"/>
<organism evidence="1 2">
    <name type="scientific">Baudoinia panamericana (strain UAMH 10762)</name>
    <name type="common">Angels' share fungus</name>
    <name type="synonym">Baudoinia compniacensis (strain UAMH 10762)</name>
    <dbReference type="NCBI Taxonomy" id="717646"/>
    <lineage>
        <taxon>Eukaryota</taxon>
        <taxon>Fungi</taxon>
        <taxon>Dikarya</taxon>
        <taxon>Ascomycota</taxon>
        <taxon>Pezizomycotina</taxon>
        <taxon>Dothideomycetes</taxon>
        <taxon>Dothideomycetidae</taxon>
        <taxon>Mycosphaerellales</taxon>
        <taxon>Teratosphaeriaceae</taxon>
        <taxon>Baudoinia</taxon>
    </lineage>
</organism>
<sequence length="76" mass="8539">MPRYTAVAGGLMRWLQYVIPSSCGRNAESSMTYSAASTTTFRIRVLPQLAAARYQAIVVDRFSAHVVYAYRMPTIF</sequence>
<gene>
    <name evidence="1" type="ORF">BAUCODRAFT_331932</name>
</gene>
<dbReference type="HOGENOM" id="CLU_2654104_0_0_1"/>
<evidence type="ECO:0000313" key="1">
    <source>
        <dbReference type="EMBL" id="EMC90936.1"/>
    </source>
</evidence>
<evidence type="ECO:0000313" key="2">
    <source>
        <dbReference type="Proteomes" id="UP000011761"/>
    </source>
</evidence>
<dbReference type="RefSeq" id="XP_007681868.1">
    <property type="nucleotide sequence ID" value="XM_007683678.1"/>
</dbReference>
<accession>M2M324</accession>
<proteinExistence type="predicted"/>
<dbReference type="EMBL" id="KB445565">
    <property type="protein sequence ID" value="EMC90936.1"/>
    <property type="molecule type" value="Genomic_DNA"/>
</dbReference>
<reference evidence="1 2" key="1">
    <citation type="journal article" date="2012" name="PLoS Pathog.">
        <title>Diverse lifestyles and strategies of plant pathogenesis encoded in the genomes of eighteen Dothideomycetes fungi.</title>
        <authorList>
            <person name="Ohm R.A."/>
            <person name="Feau N."/>
            <person name="Henrissat B."/>
            <person name="Schoch C.L."/>
            <person name="Horwitz B.A."/>
            <person name="Barry K.W."/>
            <person name="Condon B.J."/>
            <person name="Copeland A.C."/>
            <person name="Dhillon B."/>
            <person name="Glaser F."/>
            <person name="Hesse C.N."/>
            <person name="Kosti I."/>
            <person name="LaButti K."/>
            <person name="Lindquist E.A."/>
            <person name="Lucas S."/>
            <person name="Salamov A.A."/>
            <person name="Bradshaw R.E."/>
            <person name="Ciuffetti L."/>
            <person name="Hamelin R.C."/>
            <person name="Kema G.H.J."/>
            <person name="Lawrence C."/>
            <person name="Scott J.A."/>
            <person name="Spatafora J.W."/>
            <person name="Turgeon B.G."/>
            <person name="de Wit P.J.G.M."/>
            <person name="Zhong S."/>
            <person name="Goodwin S.B."/>
            <person name="Grigoriev I.V."/>
        </authorList>
    </citation>
    <scope>NUCLEOTIDE SEQUENCE [LARGE SCALE GENOMIC DNA]</scope>
    <source>
        <strain evidence="1 2">UAMH 10762</strain>
    </source>
</reference>
<name>M2M324_BAUPA</name>